<evidence type="ECO:0000313" key="1">
    <source>
        <dbReference type="EMBL" id="AJG98518.1"/>
    </source>
</evidence>
<dbReference type="STRING" id="1520.LF65_01919"/>
<dbReference type="Proteomes" id="UP001194098">
    <property type="component" value="Unassembled WGS sequence"/>
</dbReference>
<evidence type="ECO:0000313" key="3">
    <source>
        <dbReference type="EMBL" id="MBF7811447.1"/>
    </source>
</evidence>
<dbReference type="Proteomes" id="UP000631418">
    <property type="component" value="Unassembled WGS sequence"/>
</dbReference>
<reference evidence="2" key="6">
    <citation type="journal article" date="2022" name="Nat. Biotechnol.">
        <title>Carbon-negative production of acetone and isopropanol by gas fermentation at industrial pilot scale.</title>
        <authorList>
            <person name="Liew F.E."/>
            <person name="Nogle R."/>
            <person name="Abdalla T."/>
            <person name="Rasor B.J."/>
            <person name="Canter C."/>
            <person name="Jensen R.O."/>
            <person name="Wang L."/>
            <person name="Strutz J."/>
            <person name="Chirania P."/>
            <person name="De Tissera S."/>
            <person name="Mueller A.P."/>
            <person name="Ruan Z."/>
            <person name="Gao A."/>
            <person name="Tran L."/>
            <person name="Engle N.L."/>
            <person name="Bromley J.C."/>
            <person name="Daniell J."/>
            <person name="Conrado R."/>
            <person name="Tschaplinski T.J."/>
            <person name="Giannone R.J."/>
            <person name="Hettich R.L."/>
            <person name="Karim A.S."/>
            <person name="Simpson S.D."/>
            <person name="Brown S.D."/>
            <person name="Leang C."/>
            <person name="Jewett M.C."/>
            <person name="Kopke M."/>
        </authorList>
    </citation>
    <scope>NUCLEOTIDE SEQUENCE</scope>
    <source>
        <strain evidence="2">DJ015</strain>
    </source>
</reference>
<dbReference type="Proteomes" id="UP000821656">
    <property type="component" value="Unassembled WGS sequence"/>
</dbReference>
<organism evidence="1 5">
    <name type="scientific">Clostridium beijerinckii</name>
    <name type="common">Clostridium MP</name>
    <dbReference type="NCBI Taxonomy" id="1520"/>
    <lineage>
        <taxon>Bacteria</taxon>
        <taxon>Bacillati</taxon>
        <taxon>Bacillota</taxon>
        <taxon>Clostridia</taxon>
        <taxon>Eubacteriales</taxon>
        <taxon>Clostridiaceae</taxon>
        <taxon>Clostridium</taxon>
    </lineage>
</organism>
<dbReference type="InterPro" id="IPR024499">
    <property type="entry name" value="Mbeg1-like"/>
</dbReference>
<reference evidence="5" key="1">
    <citation type="submission" date="2014-12" db="EMBL/GenBank/DDBJ databases">
        <title>Genome sequence of Clostridium beijerinckii strain 59B.</title>
        <authorList>
            <person name="Little G.T."/>
            <person name="Minton N.P."/>
        </authorList>
    </citation>
    <scope>NUCLEOTIDE SEQUENCE [LARGE SCALE GENOMIC DNA]</scope>
    <source>
        <strain evidence="5">59B</strain>
    </source>
</reference>
<dbReference type="SUPFAM" id="SSF53474">
    <property type="entry name" value="alpha/beta-Hydrolases"/>
    <property type="match status" value="1"/>
</dbReference>
<dbReference type="EMBL" id="JABSXK010000001">
    <property type="protein sequence ID" value="NRV07247.1"/>
    <property type="molecule type" value="Genomic_DNA"/>
</dbReference>
<dbReference type="EMBL" id="JADOEF010000001">
    <property type="protein sequence ID" value="MBF7811447.1"/>
    <property type="molecule type" value="Genomic_DNA"/>
</dbReference>
<evidence type="ECO:0000313" key="2">
    <source>
        <dbReference type="EMBL" id="MBC2473678.1"/>
    </source>
</evidence>
<dbReference type="OMA" id="YDYVNCL"/>
<accession>A0A0B5QNU5</accession>
<dbReference type="RefSeq" id="WP_011969100.1">
    <property type="nucleotide sequence ID" value="NZ_BKAK01000005.1"/>
</dbReference>
<protein>
    <submittedName>
        <fullName evidence="2">DUF2974 domain-containing protein</fullName>
    </submittedName>
</protein>
<dbReference type="GeneID" id="66344671"/>
<dbReference type="InterPro" id="IPR029058">
    <property type="entry name" value="AB_hydrolase_fold"/>
</dbReference>
<dbReference type="EMBL" id="CP010086">
    <property type="protein sequence ID" value="AJG98518.1"/>
    <property type="molecule type" value="Genomic_DNA"/>
</dbReference>
<dbReference type="KEGG" id="cbei:LF65_01919"/>
<evidence type="ECO:0000313" key="4">
    <source>
        <dbReference type="EMBL" id="NRV07247.1"/>
    </source>
</evidence>
<gene>
    <name evidence="4" type="ORF">DFH45_000210</name>
    <name evidence="2" type="ORF">HGI39_02955</name>
    <name evidence="3" type="ORF">IS491_22805</name>
    <name evidence="1" type="ORF">LF65_01919</name>
</gene>
<proteinExistence type="predicted"/>
<evidence type="ECO:0000313" key="5">
    <source>
        <dbReference type="Proteomes" id="UP000031866"/>
    </source>
</evidence>
<sequence>MNSLTYEELILLDNLIYLKWDIKENEKLINLVDNLLKSENFDYLMEAIGDCIIRMDTKEWIMILNQIKVKPNLSNLRIKNINDYNNGMEYACFVNEEGNATVIFRGTATTKEWNDNGKGAYEYDTLEQIEALKYINNLEYSDITVSGHSKGGNKAQYVSIFSPKVSKCVSIDGQGFSKEFISRYGEEISKNKEKIISINAKYDYVNCLFNLISEKNIYIKTEIQINPFDYHKASVLLDGNGNLRDETNEAEFSKIINYFSSSIISNLPDNLRYLVIDGIVNVIELMLCRTDGKDNLFKSLGEYLIMFCHDGCSNYKEFFSIGYAVSEILILPLLFWKDFVIVEESNSKELLNNVVVRMKLLESMSIKKLQIIDKSQIDLIQSISSAVDELIYRIENEI</sequence>
<reference evidence="4" key="4">
    <citation type="submission" date="2020-05" db="EMBL/GenBank/DDBJ databases">
        <title>Genomic insights into acetone-butanol-ethanol (ABE) fermentation by sequencing solventogenic clostridia strains.</title>
        <authorList>
            <person name="Brown S."/>
        </authorList>
    </citation>
    <scope>NUCLEOTIDE SEQUENCE</scope>
    <source>
        <strain evidence="4">DJ126</strain>
    </source>
</reference>
<reference evidence="3" key="5">
    <citation type="submission" date="2020-11" db="EMBL/GenBank/DDBJ databases">
        <authorList>
            <person name="Thieme N."/>
            <person name="Liebl W."/>
            <person name="Zverlov V."/>
        </authorList>
    </citation>
    <scope>NUCLEOTIDE SEQUENCE</scope>
    <source>
        <strain evidence="3">NT08</strain>
    </source>
</reference>
<reference evidence="2" key="3">
    <citation type="submission" date="2020-04" db="EMBL/GenBank/DDBJ databases">
        <authorList>
            <person name="Brown S."/>
        </authorList>
    </citation>
    <scope>NUCLEOTIDE SEQUENCE</scope>
    <source>
        <strain evidence="2">DJ015</strain>
    </source>
</reference>
<dbReference type="OrthoDB" id="9769481at2"/>
<reference evidence="1" key="2">
    <citation type="submission" date="2016-02" db="EMBL/GenBank/DDBJ databases">
        <title>Genome sequence of Clostridium beijerinckii strain 59B.</title>
        <authorList>
            <person name="Little G.T."/>
            <person name="Minton N.P."/>
        </authorList>
    </citation>
    <scope>NUCLEOTIDE SEQUENCE</scope>
    <source>
        <strain evidence="1">NCIMB 14988</strain>
    </source>
</reference>
<dbReference type="Pfam" id="PF11187">
    <property type="entry name" value="Mbeg1-like"/>
    <property type="match status" value="1"/>
</dbReference>
<dbReference type="AlphaFoldDB" id="A0A0B5QNU5"/>
<name>A0A0B5QNU5_CLOBE</name>
<dbReference type="Proteomes" id="UP000031866">
    <property type="component" value="Chromosome"/>
</dbReference>
<dbReference type="EMBL" id="JABAGV010000005">
    <property type="protein sequence ID" value="MBC2473678.1"/>
    <property type="molecule type" value="Genomic_DNA"/>
</dbReference>